<dbReference type="InterPro" id="IPR003673">
    <property type="entry name" value="CoA-Trfase_fam_III"/>
</dbReference>
<dbReference type="Gene3D" id="4.10.240.10">
    <property type="entry name" value="Zn(2)-C6 fungal-type DNA-binding domain"/>
    <property type="match status" value="1"/>
</dbReference>
<evidence type="ECO:0000259" key="8">
    <source>
        <dbReference type="SMART" id="SM00906"/>
    </source>
</evidence>
<dbReference type="VEuPathDB" id="FungiDB:ASPWEDRAFT_186467"/>
<evidence type="ECO:0000313" key="10">
    <source>
        <dbReference type="Proteomes" id="UP000184383"/>
    </source>
</evidence>
<dbReference type="InterPro" id="IPR007219">
    <property type="entry name" value="XnlR_reg_dom"/>
</dbReference>
<dbReference type="GO" id="GO:0006351">
    <property type="term" value="P:DNA-templated transcription"/>
    <property type="evidence" value="ECO:0007669"/>
    <property type="project" value="InterPro"/>
</dbReference>
<dbReference type="Proteomes" id="UP000184383">
    <property type="component" value="Unassembled WGS sequence"/>
</dbReference>
<keyword evidence="3" id="KW-0805">Transcription regulation</keyword>
<dbReference type="PANTHER" id="PTHR48229">
    <property type="entry name" value="CAIB/BAIF FAMILY ENZYME (AFU_ORTHOLOGUE AFUA_1G05360)-RELATED"/>
    <property type="match status" value="1"/>
</dbReference>
<dbReference type="InterPro" id="IPR052985">
    <property type="entry name" value="CoA-trans_III_biosynth/detox"/>
</dbReference>
<dbReference type="SMART" id="SM00906">
    <property type="entry name" value="Fungal_trans"/>
    <property type="match status" value="1"/>
</dbReference>
<dbReference type="SUPFAM" id="SSF89796">
    <property type="entry name" value="CoA-transferase family III (CaiB/BaiF)"/>
    <property type="match status" value="2"/>
</dbReference>
<proteinExistence type="inferred from homology"/>
<name>A0A1L9RBH4_ASPWE</name>
<dbReference type="Pfam" id="PF04082">
    <property type="entry name" value="Fungal_trans"/>
    <property type="match status" value="1"/>
</dbReference>
<keyword evidence="5" id="KW-0804">Transcription</keyword>
<dbReference type="PANTHER" id="PTHR48229:SF1">
    <property type="entry name" value="ALPHA METHYLACYL-COA RACEMASE-RELATED"/>
    <property type="match status" value="1"/>
</dbReference>
<dbReference type="OrthoDB" id="2308815at2759"/>
<dbReference type="GO" id="GO:0008270">
    <property type="term" value="F:zinc ion binding"/>
    <property type="evidence" value="ECO:0007669"/>
    <property type="project" value="InterPro"/>
</dbReference>
<dbReference type="STRING" id="1073089.A0A1L9RBH4"/>
<comment type="similarity">
    <text evidence="1">Belongs to the CoA-transferase III family.</text>
</comment>
<protein>
    <recommendedName>
        <fullName evidence="8">Xylanolytic transcriptional activator regulatory domain-containing protein</fullName>
    </recommendedName>
</protein>
<dbReference type="Pfam" id="PF02515">
    <property type="entry name" value="CoA_transf_3"/>
    <property type="match status" value="1"/>
</dbReference>
<dbReference type="GO" id="GO:0000981">
    <property type="term" value="F:DNA-binding transcription factor activity, RNA polymerase II-specific"/>
    <property type="evidence" value="ECO:0007669"/>
    <property type="project" value="InterPro"/>
</dbReference>
<evidence type="ECO:0000256" key="2">
    <source>
        <dbReference type="ARBA" id="ARBA00022723"/>
    </source>
</evidence>
<dbReference type="GO" id="GO:0003677">
    <property type="term" value="F:DNA binding"/>
    <property type="evidence" value="ECO:0007669"/>
    <property type="project" value="UniProtKB-KW"/>
</dbReference>
<dbReference type="InterPro" id="IPR001138">
    <property type="entry name" value="Zn2Cys6_DnaBD"/>
</dbReference>
<keyword evidence="4" id="KW-0238">DNA-binding</keyword>
<feature type="compositionally biased region" description="Basic and acidic residues" evidence="7">
    <location>
        <begin position="623"/>
        <end position="655"/>
    </location>
</feature>
<reference evidence="10" key="1">
    <citation type="journal article" date="2017" name="Genome Biol.">
        <title>Comparative genomics reveals high biological diversity and specific adaptations in the industrially and medically important fungal genus Aspergillus.</title>
        <authorList>
            <person name="de Vries R.P."/>
            <person name="Riley R."/>
            <person name="Wiebenga A."/>
            <person name="Aguilar-Osorio G."/>
            <person name="Amillis S."/>
            <person name="Uchima C.A."/>
            <person name="Anderluh G."/>
            <person name="Asadollahi M."/>
            <person name="Askin M."/>
            <person name="Barry K."/>
            <person name="Battaglia E."/>
            <person name="Bayram O."/>
            <person name="Benocci T."/>
            <person name="Braus-Stromeyer S.A."/>
            <person name="Caldana C."/>
            <person name="Canovas D."/>
            <person name="Cerqueira G.C."/>
            <person name="Chen F."/>
            <person name="Chen W."/>
            <person name="Choi C."/>
            <person name="Clum A."/>
            <person name="Dos Santos R.A."/>
            <person name="Damasio A.R."/>
            <person name="Diallinas G."/>
            <person name="Emri T."/>
            <person name="Fekete E."/>
            <person name="Flipphi M."/>
            <person name="Freyberg S."/>
            <person name="Gallo A."/>
            <person name="Gournas C."/>
            <person name="Habgood R."/>
            <person name="Hainaut M."/>
            <person name="Harispe M.L."/>
            <person name="Henrissat B."/>
            <person name="Hilden K.S."/>
            <person name="Hope R."/>
            <person name="Hossain A."/>
            <person name="Karabika E."/>
            <person name="Karaffa L."/>
            <person name="Karanyi Z."/>
            <person name="Krasevec N."/>
            <person name="Kuo A."/>
            <person name="Kusch H."/>
            <person name="LaButti K."/>
            <person name="Lagendijk E.L."/>
            <person name="Lapidus A."/>
            <person name="Levasseur A."/>
            <person name="Lindquist E."/>
            <person name="Lipzen A."/>
            <person name="Logrieco A.F."/>
            <person name="MacCabe A."/>
            <person name="Maekelae M.R."/>
            <person name="Malavazi I."/>
            <person name="Melin P."/>
            <person name="Meyer V."/>
            <person name="Mielnichuk N."/>
            <person name="Miskei M."/>
            <person name="Molnar A.P."/>
            <person name="Mule G."/>
            <person name="Ngan C.Y."/>
            <person name="Orejas M."/>
            <person name="Orosz E."/>
            <person name="Ouedraogo J.P."/>
            <person name="Overkamp K.M."/>
            <person name="Park H.-S."/>
            <person name="Perrone G."/>
            <person name="Piumi F."/>
            <person name="Punt P.J."/>
            <person name="Ram A.F."/>
            <person name="Ramon A."/>
            <person name="Rauscher S."/>
            <person name="Record E."/>
            <person name="Riano-Pachon D.M."/>
            <person name="Robert V."/>
            <person name="Roehrig J."/>
            <person name="Ruller R."/>
            <person name="Salamov A."/>
            <person name="Salih N.S."/>
            <person name="Samson R.A."/>
            <person name="Sandor E."/>
            <person name="Sanguinetti M."/>
            <person name="Schuetze T."/>
            <person name="Sepcic K."/>
            <person name="Shelest E."/>
            <person name="Sherlock G."/>
            <person name="Sophianopoulou V."/>
            <person name="Squina F.M."/>
            <person name="Sun H."/>
            <person name="Susca A."/>
            <person name="Todd R.B."/>
            <person name="Tsang A."/>
            <person name="Unkles S.E."/>
            <person name="van de Wiele N."/>
            <person name="van Rossen-Uffink D."/>
            <person name="Oliveira J.V."/>
            <person name="Vesth T.C."/>
            <person name="Visser J."/>
            <person name="Yu J.-H."/>
            <person name="Zhou M."/>
            <person name="Andersen M.R."/>
            <person name="Archer D.B."/>
            <person name="Baker S.E."/>
            <person name="Benoit I."/>
            <person name="Brakhage A.A."/>
            <person name="Braus G.H."/>
            <person name="Fischer R."/>
            <person name="Frisvad J.C."/>
            <person name="Goldman G.H."/>
            <person name="Houbraken J."/>
            <person name="Oakley B."/>
            <person name="Pocsi I."/>
            <person name="Scazzocchio C."/>
            <person name="Seiboth B."/>
            <person name="vanKuyk P.A."/>
            <person name="Wortman J."/>
            <person name="Dyer P.S."/>
            <person name="Grigoriev I.V."/>
        </authorList>
    </citation>
    <scope>NUCLEOTIDE SEQUENCE [LARGE SCALE GENOMIC DNA]</scope>
    <source>
        <strain evidence="10">DTO 134E9</strain>
    </source>
</reference>
<sequence>MNQTTPSPQIYGPGTFVDKSFLPVPEDARRVFEFIAGSTPAFNKDKRVWDTVSFEGRPDPMIPGPIKAPVVAAALHAMCGIVANELLEDRDGQPAHEQKVTVNTDHAGIWLGSVFAPHVNGSDVSELAKSGKLHSLFEKDLDRDVLATPMKLRTTSIYPTKTPNVWYQLHGSLNAPQLLESMGIDPHFPCKTPQEAYEYISKHVQTWSADELEMHNVKHGFCGSICYTPEGWLNTAMGKHLAQHPLVNYSRESYAIPTPPIPLHKTPSDHRPLAGIKVVEMVRIIAGPVIGNILAGFGADVIRVNCSRLIDLSVLTLSLNAGKRTIDLDITKEEDMARLNEFLEDADVFIQGFRPETLARKGLALKSLLEKAANRQKGIVYVEENAYGPDGPFSERPGWQQIGDAASGSSYVTGRSLNLPDGQSVLPPLPISDMTTGLVGALATMMALRDRSRHGGSYHVISSLVAADTIALHPEVGLYSPEVVQKNAETFQWGPMNSMQYVTEILMVVVEGWKKVFPEYLVPESPFMTTFEQTEPFGRVDLLKPVVRLGDEKASPQWLTGPVPSCYHDRNIQWLCDGRRPVCSSCSAFGDDCSFNDVVKSKRRRANHGYIRELEGRLKDLEGQLESERPNRDSSADPQDAERSPRSPYGRDDGQRYPNTEPIPEIDNKNTREGSDPSYLVTNPHGDMRFFGPSSGFSIISDPGVRWVEHQTRNRNYRHTAQKIMRHSQLTNWVPRPLQDDFSRRQTHSIPPKAEALALVEDFFKHTNAAFPLFNRESFFKRIEKHYSWNPDDNPAWWASFNVVLAFSERRKVDINPEHSDGRQAALGYVKNALNVVVELFLRKTELLAVQAIVALALYFQDTPNPQPLFMFSAAAIRMAQSIGLHKSGSFGLAGSQIEERRNTFWIAFILDADICQRTGRPPVQHADDYDIELPREFPENSKGVLHLKNSSVQFNFFNSLSRFALLQRKVYDRIYTSRGLRKPSAELLHDITTCEEELQAWKMSIPSDYRPRRNFLAPSEPMLLHVLRLHFAFHSCQAKLHRMFTVSGRSMNQQSESSDNTVTGNISIAERCEKSTTTALEAARASVELLEQAKSFGSTFAWSFLYFPAAAVPTLFAHLLMDPFHDQAQPDLEMIHQVVEFLTQVSSEEEDTYADYLLELCRNFEVAATQMRQQPVNASVGNITSGSNIPGVASNTTPMQWNSTTDTATAQFSGVNNITGEYLEDAGQPGLPWNWQDMAGIPPLFGADPLFGFYMPDL</sequence>
<dbReference type="RefSeq" id="XP_040685946.1">
    <property type="nucleotide sequence ID" value="XM_040832132.1"/>
</dbReference>
<evidence type="ECO:0000256" key="7">
    <source>
        <dbReference type="SAM" id="MobiDB-lite"/>
    </source>
</evidence>
<feature type="domain" description="Xylanolytic transcriptional activator regulatory" evidence="8">
    <location>
        <begin position="869"/>
        <end position="941"/>
    </location>
</feature>
<evidence type="ECO:0000313" key="9">
    <source>
        <dbReference type="EMBL" id="OJJ32269.1"/>
    </source>
</evidence>
<accession>A0A1L9RBH4</accession>
<dbReference type="Gene3D" id="3.40.50.10540">
    <property type="entry name" value="Crotonobetainyl-coa:carnitine coa-transferase, domain 1"/>
    <property type="match status" value="1"/>
</dbReference>
<gene>
    <name evidence="9" type="ORF">ASPWEDRAFT_186467</name>
</gene>
<dbReference type="GeneID" id="63747980"/>
<keyword evidence="6" id="KW-0539">Nucleus</keyword>
<dbReference type="GO" id="GO:0003824">
    <property type="term" value="F:catalytic activity"/>
    <property type="evidence" value="ECO:0007669"/>
    <property type="project" value="InterPro"/>
</dbReference>
<evidence type="ECO:0000256" key="3">
    <source>
        <dbReference type="ARBA" id="ARBA00023015"/>
    </source>
</evidence>
<evidence type="ECO:0000256" key="1">
    <source>
        <dbReference type="ARBA" id="ARBA00008383"/>
    </source>
</evidence>
<keyword evidence="2" id="KW-0479">Metal-binding</keyword>
<feature type="compositionally biased region" description="Basic and acidic residues" evidence="7">
    <location>
        <begin position="666"/>
        <end position="675"/>
    </location>
</feature>
<dbReference type="InterPro" id="IPR023606">
    <property type="entry name" value="CoA-Trfase_III_dom_1_sf"/>
</dbReference>
<evidence type="ECO:0000256" key="5">
    <source>
        <dbReference type="ARBA" id="ARBA00023163"/>
    </source>
</evidence>
<keyword evidence="10" id="KW-1185">Reference proteome</keyword>
<dbReference type="EMBL" id="KV878215">
    <property type="protein sequence ID" value="OJJ32269.1"/>
    <property type="molecule type" value="Genomic_DNA"/>
</dbReference>
<dbReference type="AlphaFoldDB" id="A0A1L9RBH4"/>
<evidence type="ECO:0000256" key="6">
    <source>
        <dbReference type="ARBA" id="ARBA00023242"/>
    </source>
</evidence>
<organism evidence="9 10">
    <name type="scientific">Aspergillus wentii DTO 134E9</name>
    <dbReference type="NCBI Taxonomy" id="1073089"/>
    <lineage>
        <taxon>Eukaryota</taxon>
        <taxon>Fungi</taxon>
        <taxon>Dikarya</taxon>
        <taxon>Ascomycota</taxon>
        <taxon>Pezizomycotina</taxon>
        <taxon>Eurotiomycetes</taxon>
        <taxon>Eurotiomycetidae</taxon>
        <taxon>Eurotiales</taxon>
        <taxon>Aspergillaceae</taxon>
        <taxon>Aspergillus</taxon>
        <taxon>Aspergillus subgen. Cremei</taxon>
    </lineage>
</organism>
<feature type="region of interest" description="Disordered" evidence="7">
    <location>
        <begin position="623"/>
        <end position="686"/>
    </location>
</feature>
<dbReference type="CDD" id="cd00067">
    <property type="entry name" value="GAL4"/>
    <property type="match status" value="1"/>
</dbReference>
<dbReference type="CDD" id="cd12148">
    <property type="entry name" value="fungal_TF_MHR"/>
    <property type="match status" value="1"/>
</dbReference>
<evidence type="ECO:0000256" key="4">
    <source>
        <dbReference type="ARBA" id="ARBA00023125"/>
    </source>
</evidence>
<dbReference type="InterPro" id="IPR036864">
    <property type="entry name" value="Zn2-C6_fun-type_DNA-bd_sf"/>
</dbReference>